<keyword evidence="1" id="KW-0472">Membrane</keyword>
<evidence type="ECO:0000313" key="2">
    <source>
        <dbReference type="EMBL" id="SUN59765.1"/>
    </source>
</evidence>
<reference evidence="2 3" key="1">
    <citation type="submission" date="2018-06" db="EMBL/GenBank/DDBJ databases">
        <authorList>
            <consortium name="Pathogen Informatics"/>
            <person name="Doyle S."/>
        </authorList>
    </citation>
    <scope>NUCLEOTIDE SEQUENCE [LARGE SCALE GENOMIC DNA]</scope>
    <source>
        <strain evidence="2 3">NCTC12224</strain>
    </source>
</reference>
<keyword evidence="1" id="KW-0812">Transmembrane</keyword>
<proteinExistence type="predicted"/>
<evidence type="ECO:0000256" key="1">
    <source>
        <dbReference type="SAM" id="Phobius"/>
    </source>
</evidence>
<keyword evidence="1" id="KW-1133">Transmembrane helix</keyword>
<dbReference type="Proteomes" id="UP000254924">
    <property type="component" value="Unassembled WGS sequence"/>
</dbReference>
<accession>A0A380K5D4</accession>
<dbReference type="PROSITE" id="PS51257">
    <property type="entry name" value="PROKAR_LIPOPROTEIN"/>
    <property type="match status" value="1"/>
</dbReference>
<feature type="transmembrane region" description="Helical" evidence="1">
    <location>
        <begin position="25"/>
        <end position="44"/>
    </location>
</feature>
<evidence type="ECO:0008006" key="4">
    <source>
        <dbReference type="Google" id="ProtNLM"/>
    </source>
</evidence>
<gene>
    <name evidence="2" type="ORF">NCTC12224_00560</name>
</gene>
<dbReference type="RefSeq" id="WP_172605518.1">
    <property type="nucleotide sequence ID" value="NZ_JBNPNB010000037.1"/>
</dbReference>
<sequence length="53" mass="5977">MKLSIQTDNNHTDKHFTYNLELSSINIAAITLTACASMLTAHWVSTHYAKIQK</sequence>
<evidence type="ECO:0000313" key="3">
    <source>
        <dbReference type="Proteomes" id="UP000254924"/>
    </source>
</evidence>
<dbReference type="EMBL" id="UHFN01000007">
    <property type="protein sequence ID" value="SUN59765.1"/>
    <property type="molecule type" value="Genomic_DNA"/>
</dbReference>
<dbReference type="GeneID" id="78357986"/>
<protein>
    <recommendedName>
        <fullName evidence="4">Lipoprotein</fullName>
    </recommendedName>
</protein>
<name>A0A380K5D4_9STRE</name>
<organism evidence="2 3">
    <name type="scientific">Streptococcus hyointestinalis</name>
    <dbReference type="NCBI Taxonomy" id="1337"/>
    <lineage>
        <taxon>Bacteria</taxon>
        <taxon>Bacillati</taxon>
        <taxon>Bacillota</taxon>
        <taxon>Bacilli</taxon>
        <taxon>Lactobacillales</taxon>
        <taxon>Streptococcaceae</taxon>
        <taxon>Streptococcus</taxon>
    </lineage>
</organism>
<dbReference type="AlphaFoldDB" id="A0A380K5D4"/>
<keyword evidence="3" id="KW-1185">Reference proteome</keyword>